<feature type="transmembrane region" description="Helical" evidence="1">
    <location>
        <begin position="7"/>
        <end position="28"/>
    </location>
</feature>
<dbReference type="Proteomes" id="UP000693972">
    <property type="component" value="Unassembled WGS sequence"/>
</dbReference>
<dbReference type="EMBL" id="JAIMBW010000001">
    <property type="protein sequence ID" value="MBY4892420.1"/>
    <property type="molecule type" value="Genomic_DNA"/>
</dbReference>
<feature type="transmembrane region" description="Helical" evidence="1">
    <location>
        <begin position="34"/>
        <end position="55"/>
    </location>
</feature>
<sequence>MISIQAKIILGAVAFAIVASALTIWLILAWGNGAFAMVVPLALAGALALVVYSVVFKGKGGPS</sequence>
<evidence type="ECO:0000313" key="2">
    <source>
        <dbReference type="EMBL" id="MBY4892420.1"/>
    </source>
</evidence>
<accession>A0A975YH57</accession>
<keyword evidence="1" id="KW-0812">Transmembrane</keyword>
<evidence type="ECO:0000313" key="4">
    <source>
        <dbReference type="Proteomes" id="UP000693972"/>
    </source>
</evidence>
<dbReference type="AlphaFoldDB" id="A0A975YH57"/>
<proteinExistence type="predicted"/>
<evidence type="ECO:0000313" key="3">
    <source>
        <dbReference type="EMBL" id="QXL89168.1"/>
    </source>
</evidence>
<dbReference type="RefSeq" id="WP_257892214.1">
    <property type="nucleotide sequence ID" value="NZ_JAIMBW010000001.1"/>
</dbReference>
<evidence type="ECO:0000256" key="1">
    <source>
        <dbReference type="SAM" id="Phobius"/>
    </source>
</evidence>
<protein>
    <submittedName>
        <fullName evidence="3">Uncharacterized protein</fullName>
    </submittedName>
</protein>
<dbReference type="EMBL" id="CP078073">
    <property type="protein sequence ID" value="QXL89168.1"/>
    <property type="molecule type" value="Genomic_DNA"/>
</dbReference>
<name>A0A975YH57_9RHOB</name>
<keyword evidence="1" id="KW-0472">Membrane</keyword>
<organism evidence="3">
    <name type="scientific">Gymnodinialimonas phycosphaerae</name>
    <dbReference type="NCBI Taxonomy" id="2841589"/>
    <lineage>
        <taxon>Bacteria</taxon>
        <taxon>Pseudomonadati</taxon>
        <taxon>Pseudomonadota</taxon>
        <taxon>Alphaproteobacteria</taxon>
        <taxon>Rhodobacterales</taxon>
        <taxon>Paracoccaceae</taxon>
        <taxon>Gymnodinialimonas</taxon>
    </lineage>
</organism>
<keyword evidence="4" id="KW-1185">Reference proteome</keyword>
<gene>
    <name evidence="2" type="ORF">KUL25_06555</name>
    <name evidence="3" type="ORF">KUL25_06560</name>
</gene>
<keyword evidence="1" id="KW-1133">Transmembrane helix</keyword>
<reference evidence="3 4" key="1">
    <citation type="submission" date="2021-07" db="EMBL/GenBank/DDBJ databases">
        <title>Karlodiniumbacter phycospheric gen. nov., sp. nov., a phycosphere bacterium isolated from karlodinium veneficum.</title>
        <authorList>
            <person name="Peng Y."/>
            <person name="Jiang L."/>
            <person name="Lee J."/>
        </authorList>
    </citation>
    <scope>NUCLEOTIDE SEQUENCE</scope>
    <source>
        <strain evidence="3 4">N5</strain>
    </source>
</reference>